<accession>A0A8X6U171</accession>
<keyword evidence="5" id="KW-1185">Reference proteome</keyword>
<name>A0A8X6U171_NEPPI</name>
<evidence type="ECO:0000313" key="4">
    <source>
        <dbReference type="EMBL" id="GFT64633.1"/>
    </source>
</evidence>
<organism evidence="4 5">
    <name type="scientific">Nephila pilipes</name>
    <name type="common">Giant wood spider</name>
    <name type="synonym">Nephila maculata</name>
    <dbReference type="NCBI Taxonomy" id="299642"/>
    <lineage>
        <taxon>Eukaryota</taxon>
        <taxon>Metazoa</taxon>
        <taxon>Ecdysozoa</taxon>
        <taxon>Arthropoda</taxon>
        <taxon>Chelicerata</taxon>
        <taxon>Arachnida</taxon>
        <taxon>Araneae</taxon>
        <taxon>Araneomorphae</taxon>
        <taxon>Entelegynae</taxon>
        <taxon>Araneoidea</taxon>
        <taxon>Nephilidae</taxon>
        <taxon>Nephila</taxon>
    </lineage>
</organism>
<dbReference type="Proteomes" id="UP000887013">
    <property type="component" value="Unassembled WGS sequence"/>
</dbReference>
<comment type="caution">
    <text evidence="4">The sequence shown here is derived from an EMBL/GenBank/DDBJ whole genome shotgun (WGS) entry which is preliminary data.</text>
</comment>
<evidence type="ECO:0000313" key="5">
    <source>
        <dbReference type="Proteomes" id="UP000887013"/>
    </source>
</evidence>
<dbReference type="OrthoDB" id="6457806at2759"/>
<evidence type="ECO:0000313" key="3">
    <source>
        <dbReference type="EMBL" id="GFT04791.1"/>
    </source>
</evidence>
<dbReference type="AlphaFoldDB" id="A0A8X6U171"/>
<reference evidence="4" key="1">
    <citation type="submission" date="2020-08" db="EMBL/GenBank/DDBJ databases">
        <title>Multicomponent nature underlies the extraordinary mechanical properties of spider dragline silk.</title>
        <authorList>
            <person name="Kono N."/>
            <person name="Nakamura H."/>
            <person name="Mori M."/>
            <person name="Yoshida Y."/>
            <person name="Ohtoshi R."/>
            <person name="Malay A.D."/>
            <person name="Moran D.A.P."/>
            <person name="Tomita M."/>
            <person name="Numata K."/>
            <person name="Arakawa K."/>
        </authorList>
    </citation>
    <scope>NUCLEOTIDE SEQUENCE</scope>
</reference>
<evidence type="ECO:0000313" key="2">
    <source>
        <dbReference type="EMBL" id="GFT01724.1"/>
    </source>
</evidence>
<dbReference type="EMBL" id="BMAW01096471">
    <property type="protein sequence ID" value="GFS74793.1"/>
    <property type="molecule type" value="Genomic_DNA"/>
</dbReference>
<dbReference type="EMBL" id="BMAW01055594">
    <property type="protein sequence ID" value="GFT01724.1"/>
    <property type="molecule type" value="Genomic_DNA"/>
</dbReference>
<proteinExistence type="predicted"/>
<sequence length="131" mass="14739">MCSTGPPPQGIRHCRRVTNPATAECRLSGCTHDNSSRWIAYFNSDRLDGWDRYTHDFKYFGNLKSAGVKSGYRGGHENLQRLLMVLSFPNVCIKNSLTGLALRLVAPSYINVTVESAFFHANMEKPFRPEA</sequence>
<evidence type="ECO:0000313" key="1">
    <source>
        <dbReference type="EMBL" id="GFS74793.1"/>
    </source>
</evidence>
<protein>
    <submittedName>
        <fullName evidence="4">Uncharacterized protein</fullName>
    </submittedName>
</protein>
<gene>
    <name evidence="4" type="ORF">NPIL_102601</name>
    <name evidence="1" type="ORF">NPIL_467071</name>
    <name evidence="3" type="ORF">NPIL_543421</name>
    <name evidence="2" type="ORF">NPIL_598341</name>
</gene>
<dbReference type="EMBL" id="BMAW01115047">
    <property type="protein sequence ID" value="GFT64633.1"/>
    <property type="molecule type" value="Genomic_DNA"/>
</dbReference>
<dbReference type="EMBL" id="BMAW01007651">
    <property type="protein sequence ID" value="GFT04791.1"/>
    <property type="molecule type" value="Genomic_DNA"/>
</dbReference>